<evidence type="ECO:0000256" key="2">
    <source>
        <dbReference type="ARBA" id="ARBA00022777"/>
    </source>
</evidence>
<dbReference type="Pfam" id="PF00454">
    <property type="entry name" value="PI3_PI4_kinase"/>
    <property type="match status" value="1"/>
</dbReference>
<dbReference type="GO" id="GO:0016477">
    <property type="term" value="P:cell migration"/>
    <property type="evidence" value="ECO:0007669"/>
    <property type="project" value="TreeGrafter"/>
</dbReference>
<feature type="non-terminal residue" evidence="5">
    <location>
        <position position="436"/>
    </location>
</feature>
<dbReference type="InterPro" id="IPR018936">
    <property type="entry name" value="PI3/4_kinase_CS"/>
</dbReference>
<dbReference type="SUPFAM" id="SSF56112">
    <property type="entry name" value="Protein kinase-like (PK-like)"/>
    <property type="match status" value="1"/>
</dbReference>
<dbReference type="PANTHER" id="PTHR10048">
    <property type="entry name" value="PHOSPHATIDYLINOSITOL KINASE"/>
    <property type="match status" value="1"/>
</dbReference>
<dbReference type="Proteomes" id="UP001159042">
    <property type="component" value="Unassembled WGS sequence"/>
</dbReference>
<dbReference type="GO" id="GO:0035005">
    <property type="term" value="F:1-phosphatidylinositol-4-phosphate 3-kinase activity"/>
    <property type="evidence" value="ECO:0007669"/>
    <property type="project" value="TreeGrafter"/>
</dbReference>
<dbReference type="InterPro" id="IPR011009">
    <property type="entry name" value="Kinase-like_dom_sf"/>
</dbReference>
<keyword evidence="1" id="KW-0808">Transferase</keyword>
<evidence type="ECO:0000313" key="5">
    <source>
        <dbReference type="EMBL" id="KAJ8914580.1"/>
    </source>
</evidence>
<feature type="domain" description="PI3K/PI4K catalytic" evidence="4">
    <location>
        <begin position="1"/>
        <end position="436"/>
    </location>
</feature>
<evidence type="ECO:0000259" key="4">
    <source>
        <dbReference type="PROSITE" id="PS50290"/>
    </source>
</evidence>
<dbReference type="PANTHER" id="PTHR10048:SF14">
    <property type="entry name" value="LD28067P"/>
    <property type="match status" value="1"/>
</dbReference>
<feature type="compositionally biased region" description="Low complexity" evidence="3">
    <location>
        <begin position="80"/>
        <end position="91"/>
    </location>
</feature>
<comment type="caution">
    <text evidence="5">The sequence shown here is derived from an EMBL/GenBank/DDBJ whole genome shotgun (WGS) entry which is preliminary data.</text>
</comment>
<feature type="region of interest" description="Disordered" evidence="3">
    <location>
        <begin position="29"/>
        <end position="122"/>
    </location>
</feature>
<keyword evidence="2" id="KW-0418">Kinase</keyword>
<proteinExistence type="predicted"/>
<dbReference type="GO" id="GO:0048015">
    <property type="term" value="P:phosphatidylinositol-mediated signaling"/>
    <property type="evidence" value="ECO:0007669"/>
    <property type="project" value="TreeGrafter"/>
</dbReference>
<dbReference type="GO" id="GO:0005737">
    <property type="term" value="C:cytoplasm"/>
    <property type="evidence" value="ECO:0007669"/>
    <property type="project" value="TreeGrafter"/>
</dbReference>
<dbReference type="GO" id="GO:0016303">
    <property type="term" value="F:1-phosphatidylinositol-3-kinase activity"/>
    <property type="evidence" value="ECO:0007669"/>
    <property type="project" value="TreeGrafter"/>
</dbReference>
<dbReference type="InterPro" id="IPR015433">
    <property type="entry name" value="PI3/4_kinase"/>
</dbReference>
<sequence length="436" mass="49270">MADYEKQFQEDLERAQALSLESLALEQFKTKKLQQELSRSSTTVSVPTRSKTTSITRTSSMTETDSQMKYDRQLSKSRPRPGSSTSTSSASNPLIAPPPPSSRKNSNANDTPDLISFSSPPSTTSDIIEFLDDSVSVCDSVYEEYDPYDFIYTGSGNNSISDPIYASISRPDSTPLSPAPPRMSTIDRRSSKSFKRNLLTIIEDASNRNYSKDSDLKAFYNMVYNVRSDSVIKGDFSSLDNETQQLLVDACEQDMLYKYPPEIREILWEKRHYLYHLPCALPKVLLAAHTSCAGYCVITYILGICDRHNDNIMLKTSGHLFHIDFGKFLGDAQMFGNFKRDRAPFVLTSDMAYVINGGDRPTEKFHQFVDLCCQAFNIIRNHRNLFLFLITSSGICRITPESISYMHKALLPELSNPEAAAYFTRLIEESLKTRFT</sequence>
<accession>A0AAV8VK77</accession>
<feature type="compositionally biased region" description="Low complexity" evidence="3">
    <location>
        <begin position="38"/>
        <end position="64"/>
    </location>
</feature>
<keyword evidence="6" id="KW-1185">Reference proteome</keyword>
<dbReference type="GO" id="GO:0005942">
    <property type="term" value="C:phosphatidylinositol 3-kinase complex"/>
    <property type="evidence" value="ECO:0007669"/>
    <property type="project" value="TreeGrafter"/>
</dbReference>
<dbReference type="SMART" id="SM00146">
    <property type="entry name" value="PI3Kc"/>
    <property type="match status" value="1"/>
</dbReference>
<protein>
    <recommendedName>
        <fullName evidence="4">PI3K/PI4K catalytic domain-containing protein</fullName>
    </recommendedName>
</protein>
<evidence type="ECO:0000313" key="6">
    <source>
        <dbReference type="Proteomes" id="UP001159042"/>
    </source>
</evidence>
<gene>
    <name evidence="5" type="ORF">NQ315_017285</name>
</gene>
<reference evidence="5 6" key="1">
    <citation type="journal article" date="2023" name="Insect Mol. Biol.">
        <title>Genome sequencing provides insights into the evolution of gene families encoding plant cell wall-degrading enzymes in longhorned beetles.</title>
        <authorList>
            <person name="Shin N.R."/>
            <person name="Okamura Y."/>
            <person name="Kirsch R."/>
            <person name="Pauchet Y."/>
        </authorList>
    </citation>
    <scope>NUCLEOTIDE SEQUENCE [LARGE SCALE GENOMIC DNA]</scope>
    <source>
        <strain evidence="5">EAD_L_NR</strain>
    </source>
</reference>
<dbReference type="PROSITE" id="PS50290">
    <property type="entry name" value="PI3_4_KINASE_3"/>
    <property type="match status" value="1"/>
</dbReference>
<dbReference type="InterPro" id="IPR036940">
    <property type="entry name" value="PI3/4_kinase_cat_sf"/>
</dbReference>
<organism evidence="5 6">
    <name type="scientific">Exocentrus adspersus</name>
    <dbReference type="NCBI Taxonomy" id="1586481"/>
    <lineage>
        <taxon>Eukaryota</taxon>
        <taxon>Metazoa</taxon>
        <taxon>Ecdysozoa</taxon>
        <taxon>Arthropoda</taxon>
        <taxon>Hexapoda</taxon>
        <taxon>Insecta</taxon>
        <taxon>Pterygota</taxon>
        <taxon>Neoptera</taxon>
        <taxon>Endopterygota</taxon>
        <taxon>Coleoptera</taxon>
        <taxon>Polyphaga</taxon>
        <taxon>Cucujiformia</taxon>
        <taxon>Chrysomeloidea</taxon>
        <taxon>Cerambycidae</taxon>
        <taxon>Lamiinae</taxon>
        <taxon>Acanthocinini</taxon>
        <taxon>Exocentrus</taxon>
    </lineage>
</organism>
<evidence type="ECO:0000256" key="3">
    <source>
        <dbReference type="SAM" id="MobiDB-lite"/>
    </source>
</evidence>
<dbReference type="EMBL" id="JANEYG010000068">
    <property type="protein sequence ID" value="KAJ8914580.1"/>
    <property type="molecule type" value="Genomic_DNA"/>
</dbReference>
<dbReference type="AlphaFoldDB" id="A0AAV8VK77"/>
<dbReference type="GO" id="GO:0005886">
    <property type="term" value="C:plasma membrane"/>
    <property type="evidence" value="ECO:0007669"/>
    <property type="project" value="TreeGrafter"/>
</dbReference>
<dbReference type="Gene3D" id="1.10.1070.11">
    <property type="entry name" value="Phosphatidylinositol 3-/4-kinase, catalytic domain"/>
    <property type="match status" value="1"/>
</dbReference>
<dbReference type="PROSITE" id="PS00916">
    <property type="entry name" value="PI3_4_KINASE_2"/>
    <property type="match status" value="1"/>
</dbReference>
<name>A0AAV8VK77_9CUCU</name>
<dbReference type="GO" id="GO:0043491">
    <property type="term" value="P:phosphatidylinositol 3-kinase/protein kinase B signal transduction"/>
    <property type="evidence" value="ECO:0007669"/>
    <property type="project" value="TreeGrafter"/>
</dbReference>
<evidence type="ECO:0000256" key="1">
    <source>
        <dbReference type="ARBA" id="ARBA00022679"/>
    </source>
</evidence>
<feature type="compositionally biased region" description="Polar residues" evidence="3">
    <location>
        <begin position="102"/>
        <end position="122"/>
    </location>
</feature>
<dbReference type="InterPro" id="IPR000403">
    <property type="entry name" value="PI3/4_kinase_cat_dom"/>
</dbReference>